<keyword evidence="2" id="KW-1185">Reference proteome</keyword>
<comment type="caution">
    <text evidence="1">The sequence shown here is derived from an EMBL/GenBank/DDBJ whole genome shotgun (WGS) entry which is preliminary data.</text>
</comment>
<protein>
    <submittedName>
        <fullName evidence="1">DUF2141 domain-containing protein</fullName>
    </submittedName>
</protein>
<proteinExistence type="predicted"/>
<organism evidence="1 2">
    <name type="scientific">Reichenbachiella ulvae</name>
    <dbReference type="NCBI Taxonomy" id="2980104"/>
    <lineage>
        <taxon>Bacteria</taxon>
        <taxon>Pseudomonadati</taxon>
        <taxon>Bacteroidota</taxon>
        <taxon>Cytophagia</taxon>
        <taxon>Cytophagales</taxon>
        <taxon>Reichenbachiellaceae</taxon>
        <taxon>Reichenbachiella</taxon>
    </lineage>
</organism>
<dbReference type="InterPro" id="IPR018673">
    <property type="entry name" value="DUF2141"/>
</dbReference>
<sequence length="138" mass="15261">MKYLIIFWLGLLSFRNEVKAQDFELTILVQNVQTSDGKVRAGLYDSEGTFLKEGVYVAGEAKEKEVAKLVFSGVAQGKYAVSVFHDENDNEELDTMVFGIPSEPFGFSNDATGSFGPPTFEDSSIEMNQDKTISITLN</sequence>
<name>A0ABT3CPJ0_9BACT</name>
<dbReference type="Pfam" id="PF09912">
    <property type="entry name" value="DUF2141"/>
    <property type="match status" value="1"/>
</dbReference>
<reference evidence="1 2" key="1">
    <citation type="submission" date="2022-10" db="EMBL/GenBank/DDBJ databases">
        <title>Comparative genomics and taxonomic characterization of three novel marine species of genus Reichenbachiella exhibiting antioxidant and polysaccharide degradation activities.</title>
        <authorList>
            <person name="Muhammad N."/>
            <person name="Lee Y.-J."/>
            <person name="Ko J."/>
            <person name="Kim S.-G."/>
        </authorList>
    </citation>
    <scope>NUCLEOTIDE SEQUENCE [LARGE SCALE GENOMIC DNA]</scope>
    <source>
        <strain evidence="1 2">ABR2-5</strain>
    </source>
</reference>
<accession>A0ABT3CPJ0</accession>
<dbReference type="Proteomes" id="UP001300692">
    <property type="component" value="Unassembled WGS sequence"/>
</dbReference>
<gene>
    <name evidence="1" type="ORF">N7U62_02805</name>
</gene>
<dbReference type="EMBL" id="JAOYOD010000001">
    <property type="protein sequence ID" value="MCV9385572.1"/>
    <property type="molecule type" value="Genomic_DNA"/>
</dbReference>
<dbReference type="RefSeq" id="WP_264136357.1">
    <property type="nucleotide sequence ID" value="NZ_JAOYOD010000001.1"/>
</dbReference>
<evidence type="ECO:0000313" key="1">
    <source>
        <dbReference type="EMBL" id="MCV9385572.1"/>
    </source>
</evidence>
<evidence type="ECO:0000313" key="2">
    <source>
        <dbReference type="Proteomes" id="UP001300692"/>
    </source>
</evidence>